<dbReference type="Pfam" id="PF14329">
    <property type="entry name" value="DUF4386"/>
    <property type="match status" value="1"/>
</dbReference>
<keyword evidence="1" id="KW-0812">Transmembrane</keyword>
<reference evidence="2" key="1">
    <citation type="submission" date="2023-09" db="EMBL/GenBank/DDBJ databases">
        <title>Paucibacter sp. APW11 Genome sequencing and assembly.</title>
        <authorList>
            <person name="Kim I."/>
        </authorList>
    </citation>
    <scope>NUCLEOTIDE SEQUENCE</scope>
    <source>
        <strain evidence="2">APW11</strain>
    </source>
</reference>
<feature type="transmembrane region" description="Helical" evidence="1">
    <location>
        <begin position="69"/>
        <end position="90"/>
    </location>
</feature>
<dbReference type="InterPro" id="IPR025495">
    <property type="entry name" value="DUF4386"/>
</dbReference>
<name>A0ABU3PB29_9BURK</name>
<feature type="transmembrane region" description="Helical" evidence="1">
    <location>
        <begin position="213"/>
        <end position="232"/>
    </location>
</feature>
<feature type="transmembrane region" description="Helical" evidence="1">
    <location>
        <begin position="185"/>
        <end position="207"/>
    </location>
</feature>
<keyword evidence="1" id="KW-0472">Membrane</keyword>
<dbReference type="RefSeq" id="WP_315650297.1">
    <property type="nucleotide sequence ID" value="NZ_JAVXZY010000003.1"/>
</dbReference>
<sequence>MTSTTLPPGSLPTPSTAPAPGAELLTSGRWLGVLMLLSFALGILSNFALQPLAWSQGGMLASAAAHGTALGGAVLMDLMLALIGLTISLLLRQRYGSTQPLLTMFCLAFSVAELTLCLVEGSSLVAMRTLSASYLAHPADASAYAPVAALLKALRNGFHYSGKAFGGLGLLLFFVQLSRARALPLWFAGLLLSATALQILTVALGFIGLDAPLLMLAPLGLLYPFSALWLLWRGLPRRA</sequence>
<evidence type="ECO:0000256" key="1">
    <source>
        <dbReference type="SAM" id="Phobius"/>
    </source>
</evidence>
<evidence type="ECO:0000313" key="2">
    <source>
        <dbReference type="EMBL" id="MDT8999740.1"/>
    </source>
</evidence>
<gene>
    <name evidence="2" type="ORF">RQP53_10720</name>
</gene>
<organism evidence="2 3">
    <name type="scientific">Roseateles aquae</name>
    <dbReference type="NCBI Taxonomy" id="3077235"/>
    <lineage>
        <taxon>Bacteria</taxon>
        <taxon>Pseudomonadati</taxon>
        <taxon>Pseudomonadota</taxon>
        <taxon>Betaproteobacteria</taxon>
        <taxon>Burkholderiales</taxon>
        <taxon>Sphaerotilaceae</taxon>
        <taxon>Roseateles</taxon>
    </lineage>
</organism>
<dbReference type="EMBL" id="JAVXZY010000003">
    <property type="protein sequence ID" value="MDT8999740.1"/>
    <property type="molecule type" value="Genomic_DNA"/>
</dbReference>
<proteinExistence type="predicted"/>
<feature type="transmembrane region" description="Helical" evidence="1">
    <location>
        <begin position="160"/>
        <end position="178"/>
    </location>
</feature>
<feature type="transmembrane region" description="Helical" evidence="1">
    <location>
        <begin position="30"/>
        <end position="49"/>
    </location>
</feature>
<keyword evidence="1" id="KW-1133">Transmembrane helix</keyword>
<evidence type="ECO:0000313" key="3">
    <source>
        <dbReference type="Proteomes" id="UP001246372"/>
    </source>
</evidence>
<protein>
    <submittedName>
        <fullName evidence="2">DUF4386 family protein</fullName>
    </submittedName>
</protein>
<dbReference type="Proteomes" id="UP001246372">
    <property type="component" value="Unassembled WGS sequence"/>
</dbReference>
<feature type="transmembrane region" description="Helical" evidence="1">
    <location>
        <begin position="102"/>
        <end position="125"/>
    </location>
</feature>
<comment type="caution">
    <text evidence="2">The sequence shown here is derived from an EMBL/GenBank/DDBJ whole genome shotgun (WGS) entry which is preliminary data.</text>
</comment>
<keyword evidence="3" id="KW-1185">Reference proteome</keyword>
<accession>A0ABU3PB29</accession>